<dbReference type="EMBL" id="JAPMOU010000003">
    <property type="protein sequence ID" value="MDE1461031.1"/>
    <property type="molecule type" value="Genomic_DNA"/>
</dbReference>
<dbReference type="Gene3D" id="3.90.190.10">
    <property type="entry name" value="Protein tyrosine phosphatase superfamily"/>
    <property type="match status" value="1"/>
</dbReference>
<organism evidence="3 4">
    <name type="scientific">Spartinivicinus poritis</name>
    <dbReference type="NCBI Taxonomy" id="2994640"/>
    <lineage>
        <taxon>Bacteria</taxon>
        <taxon>Pseudomonadati</taxon>
        <taxon>Pseudomonadota</taxon>
        <taxon>Gammaproteobacteria</taxon>
        <taxon>Oceanospirillales</taxon>
        <taxon>Zooshikellaceae</taxon>
        <taxon>Spartinivicinus</taxon>
    </lineage>
</organism>
<comment type="caution">
    <text evidence="3">The sequence shown here is derived from an EMBL/GenBank/DDBJ whole genome shotgun (WGS) entry which is preliminary data.</text>
</comment>
<gene>
    <name evidence="3" type="ORF">ORQ98_03505</name>
</gene>
<dbReference type="RefSeq" id="WP_274687400.1">
    <property type="nucleotide sequence ID" value="NZ_JAPMOU010000003.1"/>
</dbReference>
<dbReference type="InterPro" id="IPR029021">
    <property type="entry name" value="Prot-tyrosine_phosphatase-like"/>
</dbReference>
<dbReference type="PROSITE" id="PS00383">
    <property type="entry name" value="TYR_PHOSPHATASE_1"/>
    <property type="match status" value="1"/>
</dbReference>
<dbReference type="PANTHER" id="PTHR23339">
    <property type="entry name" value="TYROSINE SPECIFIC PROTEIN PHOSPHATASE AND DUAL SPECIFICITY PROTEIN PHOSPHATASE"/>
    <property type="match status" value="1"/>
</dbReference>
<proteinExistence type="predicted"/>
<dbReference type="Pfam" id="PF22784">
    <property type="entry name" value="PTP-SAK"/>
    <property type="match status" value="1"/>
</dbReference>
<evidence type="ECO:0000256" key="1">
    <source>
        <dbReference type="ARBA" id="ARBA00022801"/>
    </source>
</evidence>
<sequence>MIPQVFEVTAIGKGAIFVMPKPSSMWLSDDINYLFGLGITKVVSLLEVHEAFELGLEKEEQELQKHGIEYLNFPIQDRGLPKLAPFTELVESLYKDICDGHNLAIHCRVGIGRTGTLASCILIKDKYDAQTAIDMVSAARGVGIPDTQEQYDLICNYEKGYFT</sequence>
<dbReference type="InterPro" id="IPR050561">
    <property type="entry name" value="PTP"/>
</dbReference>
<name>A0ABT5U3T5_9GAMM</name>
<dbReference type="Proteomes" id="UP001528823">
    <property type="component" value="Unassembled WGS sequence"/>
</dbReference>
<keyword evidence="1" id="KW-0378">Hydrolase</keyword>
<dbReference type="InterPro" id="IPR016130">
    <property type="entry name" value="Tyr_Pase_AS"/>
</dbReference>
<feature type="domain" description="Tyrosine specific protein phosphatases" evidence="2">
    <location>
        <begin position="84"/>
        <end position="151"/>
    </location>
</feature>
<dbReference type="PROSITE" id="PS50056">
    <property type="entry name" value="TYR_PHOSPHATASE_2"/>
    <property type="match status" value="1"/>
</dbReference>
<evidence type="ECO:0000259" key="2">
    <source>
        <dbReference type="PROSITE" id="PS50056"/>
    </source>
</evidence>
<accession>A0ABT5U3T5</accession>
<protein>
    <submittedName>
        <fullName evidence="3">Dual specificity protein phosphatase family protein</fullName>
    </submittedName>
</protein>
<dbReference type="InterPro" id="IPR000387">
    <property type="entry name" value="Tyr_Pase_dom"/>
</dbReference>
<keyword evidence="4" id="KW-1185">Reference proteome</keyword>
<evidence type="ECO:0000313" key="3">
    <source>
        <dbReference type="EMBL" id="MDE1461031.1"/>
    </source>
</evidence>
<dbReference type="SUPFAM" id="SSF52799">
    <property type="entry name" value="(Phosphotyrosine protein) phosphatases II"/>
    <property type="match status" value="1"/>
</dbReference>
<dbReference type="InterPro" id="IPR057023">
    <property type="entry name" value="PTP-SAK"/>
</dbReference>
<evidence type="ECO:0000313" key="4">
    <source>
        <dbReference type="Proteomes" id="UP001528823"/>
    </source>
</evidence>
<reference evidence="3 4" key="1">
    <citation type="submission" date="2022-11" db="EMBL/GenBank/DDBJ databases">
        <title>Spartinivicinus poritis sp. nov., isolated from scleractinian coral Porites lutea.</title>
        <authorList>
            <person name="Zhang G."/>
            <person name="Cai L."/>
            <person name="Wei Q."/>
        </authorList>
    </citation>
    <scope>NUCLEOTIDE SEQUENCE [LARGE SCALE GENOMIC DNA]</scope>
    <source>
        <strain evidence="3 4">A2-2</strain>
    </source>
</reference>